<organism evidence="1 2">
    <name type="scientific">Pythium insidiosum</name>
    <name type="common">Pythiosis disease agent</name>
    <dbReference type="NCBI Taxonomy" id="114742"/>
    <lineage>
        <taxon>Eukaryota</taxon>
        <taxon>Sar</taxon>
        <taxon>Stramenopiles</taxon>
        <taxon>Oomycota</taxon>
        <taxon>Peronosporomycetes</taxon>
        <taxon>Pythiales</taxon>
        <taxon>Pythiaceae</taxon>
        <taxon>Pythium</taxon>
    </lineage>
</organism>
<name>A0AAD5LII5_PYTIN</name>
<protein>
    <recommendedName>
        <fullName evidence="3">Voltage-dependent anion-selective channel protein</fullName>
    </recommendedName>
</protein>
<gene>
    <name evidence="1" type="ORF">P43SY_001860</name>
</gene>
<dbReference type="PANTHER" id="PTHR11743:SF70">
    <property type="entry name" value="GH26960P-RELATED"/>
    <property type="match status" value="1"/>
</dbReference>
<keyword evidence="2" id="KW-1185">Reference proteome</keyword>
<dbReference type="Gene3D" id="2.40.160.10">
    <property type="entry name" value="Porin"/>
    <property type="match status" value="1"/>
</dbReference>
<dbReference type="InterPro" id="IPR001925">
    <property type="entry name" value="Porin_Euk"/>
</dbReference>
<dbReference type="GO" id="GO:0008308">
    <property type="term" value="F:voltage-gated monoatomic anion channel activity"/>
    <property type="evidence" value="ECO:0007669"/>
    <property type="project" value="InterPro"/>
</dbReference>
<dbReference type="PANTHER" id="PTHR11743">
    <property type="entry name" value="VOLTAGE-DEPENDENT ANION-SELECTIVE CHANNEL"/>
    <property type="match status" value="1"/>
</dbReference>
<dbReference type="InterPro" id="IPR023614">
    <property type="entry name" value="Porin_dom_sf"/>
</dbReference>
<evidence type="ECO:0000313" key="1">
    <source>
        <dbReference type="EMBL" id="KAJ0399276.1"/>
    </source>
</evidence>
<reference evidence="1" key="1">
    <citation type="submission" date="2021-12" db="EMBL/GenBank/DDBJ databases">
        <title>Prjna785345.</title>
        <authorList>
            <person name="Rujirawat T."/>
            <person name="Krajaejun T."/>
        </authorList>
    </citation>
    <scope>NUCLEOTIDE SEQUENCE</scope>
    <source>
        <strain evidence="1">Pi057C3</strain>
    </source>
</reference>
<evidence type="ECO:0008006" key="3">
    <source>
        <dbReference type="Google" id="ProtNLM"/>
    </source>
</evidence>
<comment type="caution">
    <text evidence="1">The sequence shown here is derived from an EMBL/GenBank/DDBJ whole genome shotgun (WGS) entry which is preliminary data.</text>
</comment>
<dbReference type="GO" id="GO:0005741">
    <property type="term" value="C:mitochondrial outer membrane"/>
    <property type="evidence" value="ECO:0007669"/>
    <property type="project" value="InterPro"/>
</dbReference>
<sequence>MVAAMNKRRKQAQQGLNSCRFHEFLDEQRAFPEPLEPSALSRHGASLLTTTSSGSRVGLETSVVSPFFSRSAKRGVAATLGFESQLNAMITTSLRISSQRHLELQAHLQANDALRFTLEARESATEKMPASFARIGCDYKTANVFAGLKIDAVNGPTLEAACGAKLAGLSIGVLGAYDVGLDHSDRLGRFTELKMASSYAHDDVSALLEVNDKGNKCQLSVAQQVRPDLLVGSEFLYDVRKDRKVLRLRSQYELSAHESLGSSLGSDGVLIAAYEWQTSAQLKTRVSAQVDVRNFDSDSHHLGVSIEIS</sequence>
<dbReference type="Pfam" id="PF01459">
    <property type="entry name" value="Porin_3"/>
    <property type="match status" value="1"/>
</dbReference>
<dbReference type="EMBL" id="JAKCXM010000188">
    <property type="protein sequence ID" value="KAJ0399276.1"/>
    <property type="molecule type" value="Genomic_DNA"/>
</dbReference>
<dbReference type="Proteomes" id="UP001209570">
    <property type="component" value="Unassembled WGS sequence"/>
</dbReference>
<dbReference type="InterPro" id="IPR027246">
    <property type="entry name" value="Porin_Euk/Tom40"/>
</dbReference>
<accession>A0AAD5LII5</accession>
<proteinExistence type="predicted"/>
<dbReference type="AlphaFoldDB" id="A0AAD5LII5"/>
<evidence type="ECO:0000313" key="2">
    <source>
        <dbReference type="Proteomes" id="UP001209570"/>
    </source>
</evidence>